<evidence type="ECO:0000256" key="6">
    <source>
        <dbReference type="ARBA" id="ARBA00022553"/>
    </source>
</evidence>
<dbReference type="Pfam" id="PF00069">
    <property type="entry name" value="Pkinase"/>
    <property type="match status" value="1"/>
</dbReference>
<keyword evidence="12 21" id="KW-0547">Nucleotide-binding</keyword>
<dbReference type="InterPro" id="IPR008271">
    <property type="entry name" value="Ser/Thr_kinase_AS"/>
</dbReference>
<keyword evidence="6" id="KW-0597">Phosphoprotein</keyword>
<keyword evidence="7" id="KW-0433">Leucine-rich repeat</keyword>
<dbReference type="FunFam" id="3.30.200.20:FF:000309">
    <property type="entry name" value="Leucine-rich repeat receptor protein kinase MSP1"/>
    <property type="match status" value="1"/>
</dbReference>
<evidence type="ECO:0000256" key="8">
    <source>
        <dbReference type="ARBA" id="ARBA00022679"/>
    </source>
</evidence>
<dbReference type="SMART" id="SM00369">
    <property type="entry name" value="LRR_TYP"/>
    <property type="match status" value="10"/>
</dbReference>
<keyword evidence="25" id="KW-1185">Reference proteome</keyword>
<dbReference type="GO" id="GO:0005886">
    <property type="term" value="C:plasma membrane"/>
    <property type="evidence" value="ECO:0007669"/>
    <property type="project" value="UniProtKB-SubCell"/>
</dbReference>
<dbReference type="Pfam" id="PF08263">
    <property type="entry name" value="LRRNT_2"/>
    <property type="match status" value="1"/>
</dbReference>
<dbReference type="SUPFAM" id="SSF56112">
    <property type="entry name" value="Protein kinase-like (PK-like)"/>
    <property type="match status" value="1"/>
</dbReference>
<dbReference type="Gene3D" id="3.80.10.10">
    <property type="entry name" value="Ribonuclease Inhibitor"/>
    <property type="match status" value="6"/>
</dbReference>
<keyword evidence="14 21" id="KW-0067">ATP-binding</keyword>
<dbReference type="InterPro" id="IPR003591">
    <property type="entry name" value="Leu-rich_rpt_typical-subtyp"/>
</dbReference>
<feature type="chain" id="PRO_5044747676" description="non-specific serine/threonine protein kinase" evidence="22">
    <location>
        <begin position="31"/>
        <end position="1065"/>
    </location>
</feature>
<dbReference type="SUPFAM" id="SSF52058">
    <property type="entry name" value="L domain-like"/>
    <property type="match status" value="1"/>
</dbReference>
<evidence type="ECO:0000256" key="5">
    <source>
        <dbReference type="ARBA" id="ARBA00022527"/>
    </source>
</evidence>
<dbReference type="FunFam" id="3.80.10.10:FF:000400">
    <property type="entry name" value="Nuclear pore complex protein NUP107"/>
    <property type="match status" value="1"/>
</dbReference>
<evidence type="ECO:0000256" key="13">
    <source>
        <dbReference type="ARBA" id="ARBA00022777"/>
    </source>
</evidence>
<feature type="domain" description="Protein kinase" evidence="23">
    <location>
        <begin position="768"/>
        <end position="1065"/>
    </location>
</feature>
<dbReference type="InterPro" id="IPR011009">
    <property type="entry name" value="Kinase-like_dom_sf"/>
</dbReference>
<sequence length="1065" mass="116853">MGSLTLEKTSFLVSLVTISICFSTANVTSASSEEATALLKWKASLQNNSLLASWTLLPNNATNSSSHPRPSASPCTWYGVSCSNRGAVVGLNLTSSGINGTLYDFPFSSLPNLSYLEISWNNLSGIIPPQIGQLFNLIYLDLSGNQLSGIIPPEIEGLKNLQSLRLSVNSLNGTIPREIGQLKSLAYITLAVNQLSGIIPPELGLLKHLQNLLLFKNNLYGSIPQEIGQLKSLIDLALYTNNFSGYIPASLGSLSKLTYLYLYNNSLSGPIPPEMGLFHNLLELDISTNHLTGPIPSTFPNLNKLTLLHLYDNQLSGSIPEALGNLKSLKALMLGGNQQLNGSIPASLGNLSNLEMLGLNCNNLSGFIPQELGKLKLVELQIQKNQLSGHLPEQICQGEKLSYFNCRSNQLTGPIPKSFRNCSSLVRVHLSGNRLTGNMSEDFGVYPDMKFIDLSNNEFYGKLTDNWGNSWGRCKQLKILKIAGNNITGSIPPELGNSTQFHILDFSSNHLTGEIPKEFGKLTSLLELYLNGNQLSGGIPQELGSLNGLLSLDLSRNKLSGSLPGSLVHCLPLHYLNLSNNIFSKEISVQMGMLVHLSQLDLSHNLLTGKIPSQIKSLQSLEVLNLSHNNLSGLIPKDFEDMRGLSNIDISYNELEGPIPNSAAFMNASIEAVKGNKGLCGNITGLQPCKNRSSVHKDFQKRGLKIELCLLGAVLFLCAFIGLLIDSKKRKRSSQVEHSKVQTRDLFAITTFDGRALYDEILKSTNDFDATHCIGQGGYGVVYKANLPPANVVAVKKLHPSSEMVDCKGFLSEVRALTEVRHRNIVKFYGFCQHARHSFLIYEYLETGSLATMLSIEDEAKKLDWPKRVNIVKGVAHALALATMLSIEDEAKKLDWPKRVNIVKGVAHALAYLHHDCSPAIVHRDIKSSNILLDTEYEARISDFGASKLLKLDSSNWSAIAGTYGYVAPEFAYTMKVTEKCDVFSFGVLTLEVMKGTHPGDYITYLVSQSTENMQLEDLLDKRLPSPSLEIKEVLLSVLKLARECLQADPRFRPTMYAVSQQLST</sequence>
<dbReference type="Pfam" id="PF23598">
    <property type="entry name" value="LRR_14"/>
    <property type="match status" value="2"/>
</dbReference>
<dbReference type="Pfam" id="PF00560">
    <property type="entry name" value="LRR_1"/>
    <property type="match status" value="5"/>
</dbReference>
<dbReference type="InterPro" id="IPR001611">
    <property type="entry name" value="Leu-rich_rpt"/>
</dbReference>
<keyword evidence="15" id="KW-1133">Transmembrane helix</keyword>
<keyword evidence="17" id="KW-0675">Receptor</keyword>
<dbReference type="Proteomes" id="UP001642360">
    <property type="component" value="Unassembled WGS sequence"/>
</dbReference>
<evidence type="ECO:0000313" key="25">
    <source>
        <dbReference type="Proteomes" id="UP001642360"/>
    </source>
</evidence>
<dbReference type="EC" id="2.7.11.1" evidence="3"/>
<comment type="catalytic activity">
    <reaction evidence="19">
        <text>L-threonyl-[protein] + ATP = O-phospho-L-threonyl-[protein] + ADP + H(+)</text>
        <dbReference type="Rhea" id="RHEA:46608"/>
        <dbReference type="Rhea" id="RHEA-COMP:11060"/>
        <dbReference type="Rhea" id="RHEA-COMP:11605"/>
        <dbReference type="ChEBI" id="CHEBI:15378"/>
        <dbReference type="ChEBI" id="CHEBI:30013"/>
        <dbReference type="ChEBI" id="CHEBI:30616"/>
        <dbReference type="ChEBI" id="CHEBI:61977"/>
        <dbReference type="ChEBI" id="CHEBI:456216"/>
        <dbReference type="EC" id="2.7.11.1"/>
    </reaction>
</comment>
<keyword evidence="4" id="KW-1003">Cell membrane</keyword>
<accession>A0ABC8UZD0</accession>
<keyword evidence="5" id="KW-0723">Serine/threonine-protein kinase</keyword>
<dbReference type="PANTHER" id="PTHR48053:SF163">
    <property type="entry name" value="MDIS1-INTERACTING RECEPTOR LIKE KINASE 2-LIKE"/>
    <property type="match status" value="1"/>
</dbReference>
<dbReference type="Gene3D" id="1.10.510.10">
    <property type="entry name" value="Transferase(Phosphotransferase) domain 1"/>
    <property type="match status" value="2"/>
</dbReference>
<comment type="catalytic activity">
    <reaction evidence="20">
        <text>L-seryl-[protein] + ATP = O-phospho-L-seryl-[protein] + ADP + H(+)</text>
        <dbReference type="Rhea" id="RHEA:17989"/>
        <dbReference type="Rhea" id="RHEA-COMP:9863"/>
        <dbReference type="Rhea" id="RHEA-COMP:11604"/>
        <dbReference type="ChEBI" id="CHEBI:15378"/>
        <dbReference type="ChEBI" id="CHEBI:29999"/>
        <dbReference type="ChEBI" id="CHEBI:30616"/>
        <dbReference type="ChEBI" id="CHEBI:83421"/>
        <dbReference type="ChEBI" id="CHEBI:456216"/>
        <dbReference type="EC" id="2.7.11.1"/>
    </reaction>
</comment>
<dbReference type="FunFam" id="3.80.10.10:FF:000416">
    <property type="entry name" value="Probable leucine-rich repeat receptor-like protein kinase At5g63930"/>
    <property type="match status" value="1"/>
</dbReference>
<comment type="caution">
    <text evidence="24">The sequence shown here is derived from an EMBL/GenBank/DDBJ whole genome shotgun (WGS) entry which is preliminary data.</text>
</comment>
<name>A0ABC8UZD0_9AQUA</name>
<dbReference type="FunFam" id="3.80.10.10:FF:000383">
    <property type="entry name" value="Leucine-rich repeat receptor protein kinase EMS1"/>
    <property type="match status" value="1"/>
</dbReference>
<dbReference type="InterPro" id="IPR055414">
    <property type="entry name" value="LRR_R13L4/SHOC2-like"/>
</dbReference>
<comment type="similarity">
    <text evidence="2">Belongs to the protein kinase superfamily. Ser/Thr protein kinase family.</text>
</comment>
<dbReference type="GO" id="GO:0004674">
    <property type="term" value="F:protein serine/threonine kinase activity"/>
    <property type="evidence" value="ECO:0007669"/>
    <property type="project" value="UniProtKB-KW"/>
</dbReference>
<evidence type="ECO:0000256" key="16">
    <source>
        <dbReference type="ARBA" id="ARBA00023136"/>
    </source>
</evidence>
<dbReference type="InterPro" id="IPR000719">
    <property type="entry name" value="Prot_kinase_dom"/>
</dbReference>
<dbReference type="EMBL" id="CAUOFW020009580">
    <property type="protein sequence ID" value="CAK9186433.1"/>
    <property type="molecule type" value="Genomic_DNA"/>
</dbReference>
<dbReference type="GO" id="GO:0051707">
    <property type="term" value="P:response to other organism"/>
    <property type="evidence" value="ECO:0007669"/>
    <property type="project" value="UniProtKB-ARBA"/>
</dbReference>
<keyword evidence="9" id="KW-0812">Transmembrane</keyword>
<reference evidence="24 25" key="1">
    <citation type="submission" date="2024-02" db="EMBL/GenBank/DDBJ databases">
        <authorList>
            <person name="Vignale AGUSTIN F."/>
            <person name="Sosa J E."/>
            <person name="Modenutti C."/>
        </authorList>
    </citation>
    <scope>NUCLEOTIDE SEQUENCE [LARGE SCALE GENOMIC DNA]</scope>
</reference>
<dbReference type="Pfam" id="PF13855">
    <property type="entry name" value="LRR_8"/>
    <property type="match status" value="1"/>
</dbReference>
<evidence type="ECO:0000256" key="7">
    <source>
        <dbReference type="ARBA" id="ARBA00022614"/>
    </source>
</evidence>
<keyword evidence="11" id="KW-0677">Repeat</keyword>
<evidence type="ECO:0000256" key="20">
    <source>
        <dbReference type="ARBA" id="ARBA00048679"/>
    </source>
</evidence>
<evidence type="ECO:0000256" key="14">
    <source>
        <dbReference type="ARBA" id="ARBA00022840"/>
    </source>
</evidence>
<dbReference type="InterPro" id="IPR032675">
    <property type="entry name" value="LRR_dom_sf"/>
</dbReference>
<evidence type="ECO:0000256" key="10">
    <source>
        <dbReference type="ARBA" id="ARBA00022729"/>
    </source>
</evidence>
<evidence type="ECO:0000256" key="18">
    <source>
        <dbReference type="ARBA" id="ARBA00023180"/>
    </source>
</evidence>
<dbReference type="PRINTS" id="PR00019">
    <property type="entry name" value="LEURICHRPT"/>
</dbReference>
<evidence type="ECO:0000256" key="12">
    <source>
        <dbReference type="ARBA" id="ARBA00022741"/>
    </source>
</evidence>
<evidence type="ECO:0000256" key="4">
    <source>
        <dbReference type="ARBA" id="ARBA00022475"/>
    </source>
</evidence>
<dbReference type="PROSITE" id="PS50011">
    <property type="entry name" value="PROTEIN_KINASE_DOM"/>
    <property type="match status" value="1"/>
</dbReference>
<dbReference type="FunFam" id="3.80.10.10:FF:000177">
    <property type="entry name" value="Leucine-rich repeat receptor-like serine/threonine-protein kinase At1g17230"/>
    <property type="match status" value="1"/>
</dbReference>
<keyword evidence="8" id="KW-0808">Transferase</keyword>
<evidence type="ECO:0000256" key="3">
    <source>
        <dbReference type="ARBA" id="ARBA00012513"/>
    </source>
</evidence>
<keyword evidence="18" id="KW-0325">Glycoprotein</keyword>
<feature type="signal peptide" evidence="22">
    <location>
        <begin position="1"/>
        <end position="30"/>
    </location>
</feature>
<dbReference type="InterPro" id="IPR051716">
    <property type="entry name" value="Plant_RL_S/T_kinase"/>
</dbReference>
<dbReference type="SMART" id="SM00220">
    <property type="entry name" value="S_TKc"/>
    <property type="match status" value="1"/>
</dbReference>
<evidence type="ECO:0000256" key="17">
    <source>
        <dbReference type="ARBA" id="ARBA00023170"/>
    </source>
</evidence>
<gene>
    <name evidence="24" type="ORF">ILEXP_LOCUS56926</name>
</gene>
<dbReference type="InterPro" id="IPR017441">
    <property type="entry name" value="Protein_kinase_ATP_BS"/>
</dbReference>
<dbReference type="PROSITE" id="PS00108">
    <property type="entry name" value="PROTEIN_KINASE_ST"/>
    <property type="match status" value="1"/>
</dbReference>
<dbReference type="GO" id="GO:0006952">
    <property type="term" value="P:defense response"/>
    <property type="evidence" value="ECO:0007669"/>
    <property type="project" value="UniProtKB-ARBA"/>
</dbReference>
<evidence type="ECO:0000256" key="9">
    <source>
        <dbReference type="ARBA" id="ARBA00022692"/>
    </source>
</evidence>
<dbReference type="AlphaFoldDB" id="A0ABC8UZD0"/>
<evidence type="ECO:0000256" key="1">
    <source>
        <dbReference type="ARBA" id="ARBA00004251"/>
    </source>
</evidence>
<evidence type="ECO:0000256" key="11">
    <source>
        <dbReference type="ARBA" id="ARBA00022737"/>
    </source>
</evidence>
<dbReference type="PANTHER" id="PTHR48053">
    <property type="entry name" value="LEUCINE RICH REPEAT FAMILY PROTEIN, EXPRESSED"/>
    <property type="match status" value="1"/>
</dbReference>
<protein>
    <recommendedName>
        <fullName evidence="3">non-specific serine/threonine protein kinase</fullName>
        <ecNumber evidence="3">2.7.11.1</ecNumber>
    </recommendedName>
</protein>
<dbReference type="FunFam" id="1.10.510.10:FF:000445">
    <property type="entry name" value="MDIS1-interacting receptor like kinase 2"/>
    <property type="match status" value="1"/>
</dbReference>
<keyword evidence="16" id="KW-0472">Membrane</keyword>
<evidence type="ECO:0000259" key="23">
    <source>
        <dbReference type="PROSITE" id="PS50011"/>
    </source>
</evidence>
<dbReference type="GO" id="GO:0005524">
    <property type="term" value="F:ATP binding"/>
    <property type="evidence" value="ECO:0007669"/>
    <property type="project" value="UniProtKB-UniRule"/>
</dbReference>
<evidence type="ECO:0000256" key="19">
    <source>
        <dbReference type="ARBA" id="ARBA00047899"/>
    </source>
</evidence>
<organism evidence="24 25">
    <name type="scientific">Ilex paraguariensis</name>
    <name type="common">yerba mate</name>
    <dbReference type="NCBI Taxonomy" id="185542"/>
    <lineage>
        <taxon>Eukaryota</taxon>
        <taxon>Viridiplantae</taxon>
        <taxon>Streptophyta</taxon>
        <taxon>Embryophyta</taxon>
        <taxon>Tracheophyta</taxon>
        <taxon>Spermatophyta</taxon>
        <taxon>Magnoliopsida</taxon>
        <taxon>eudicotyledons</taxon>
        <taxon>Gunneridae</taxon>
        <taxon>Pentapetalae</taxon>
        <taxon>asterids</taxon>
        <taxon>campanulids</taxon>
        <taxon>Aquifoliales</taxon>
        <taxon>Aquifoliaceae</taxon>
        <taxon>Ilex</taxon>
    </lineage>
</organism>
<evidence type="ECO:0000256" key="15">
    <source>
        <dbReference type="ARBA" id="ARBA00022989"/>
    </source>
</evidence>
<dbReference type="SUPFAM" id="SSF52047">
    <property type="entry name" value="RNI-like"/>
    <property type="match status" value="1"/>
</dbReference>
<keyword evidence="10 22" id="KW-0732">Signal</keyword>
<evidence type="ECO:0000313" key="24">
    <source>
        <dbReference type="EMBL" id="CAK9186433.1"/>
    </source>
</evidence>
<evidence type="ECO:0000256" key="22">
    <source>
        <dbReference type="SAM" id="SignalP"/>
    </source>
</evidence>
<feature type="binding site" evidence="21">
    <location>
        <position position="797"/>
    </location>
    <ligand>
        <name>ATP</name>
        <dbReference type="ChEBI" id="CHEBI:30616"/>
    </ligand>
</feature>
<comment type="subcellular location">
    <subcellularLocation>
        <location evidence="1">Cell membrane</location>
        <topology evidence="1">Single-pass type I membrane protein</topology>
    </subcellularLocation>
</comment>
<dbReference type="InterPro" id="IPR013210">
    <property type="entry name" value="LRR_N_plant-typ"/>
</dbReference>
<evidence type="ECO:0000256" key="2">
    <source>
        <dbReference type="ARBA" id="ARBA00008684"/>
    </source>
</evidence>
<proteinExistence type="inferred from homology"/>
<evidence type="ECO:0000256" key="21">
    <source>
        <dbReference type="PROSITE-ProRule" id="PRU10141"/>
    </source>
</evidence>
<keyword evidence="13" id="KW-0418">Kinase</keyword>
<dbReference type="PROSITE" id="PS51450">
    <property type="entry name" value="LRR"/>
    <property type="match status" value="2"/>
</dbReference>
<dbReference type="PROSITE" id="PS00107">
    <property type="entry name" value="PROTEIN_KINASE_ATP"/>
    <property type="match status" value="1"/>
</dbReference>